<proteinExistence type="predicted"/>
<sequence>MTTVPSSPPPLAADPVSGPSVPARLRIVAWMLFVVALGLTSMIVSVRSTLMADISRSANADVAHEVKELQNFASTGVDPRTSQPFTSTTRLMEVYRDGQQLTDREAVIIYNHSTGQATQASGASAPTLDLTSTDPLFVKMLQSPSGATSYGSGEVRWARVEIEPDKPSQHLSVITMSFTASRVDQLNATIWLMVGISAAVLVLTGVVGLLVARQILRPLHDLRAAAASVSTQDLNRRLPVKGRDDIAGLTEEFNGMLDRLQEAFDGQTQFVLRAHQEISGPLAVMDARLASQPATRTVLQQRSQIAELQRVLDDLQSLTQAERRDFAHLTPDVEVSELARTLCDDVEAMAPGRWSFDLRARGTATLDVERLRQATAHLARNGLQHGDGPLTLTVAPGTDGYGRSGLEISVTDEGPGLADDDVDWLFERFTQGEADGRPRGSGLGLAIVRAIADAHDGTVFAVSASGQGATVGLRIPADSSWRLSSDHDPAVVASPATAPSSRTSAATAPRVSDGEPAAVHDDGAHDDGARDDRTHDDRAHGASGEEAGS</sequence>
<evidence type="ECO:0000256" key="12">
    <source>
        <dbReference type="SAM" id="MobiDB-lite"/>
    </source>
</evidence>
<evidence type="ECO:0000313" key="17">
    <source>
        <dbReference type="Proteomes" id="UP000186855"/>
    </source>
</evidence>
<keyword evidence="4" id="KW-0597">Phosphoprotein</keyword>
<feature type="domain" description="HAMP" evidence="15">
    <location>
        <begin position="213"/>
        <end position="265"/>
    </location>
</feature>
<dbReference type="PROSITE" id="PS50109">
    <property type="entry name" value="HIS_KIN"/>
    <property type="match status" value="1"/>
</dbReference>
<keyword evidence="11" id="KW-0175">Coiled coil</keyword>
<evidence type="ECO:0000256" key="11">
    <source>
        <dbReference type="SAM" id="Coils"/>
    </source>
</evidence>
<dbReference type="SUPFAM" id="SSF158472">
    <property type="entry name" value="HAMP domain-like"/>
    <property type="match status" value="1"/>
</dbReference>
<dbReference type="PROSITE" id="PS50885">
    <property type="entry name" value="HAMP"/>
    <property type="match status" value="1"/>
</dbReference>
<dbReference type="InterPro" id="IPR050428">
    <property type="entry name" value="TCS_sensor_his_kinase"/>
</dbReference>
<keyword evidence="10 13" id="KW-0472">Membrane</keyword>
<dbReference type="Pfam" id="PF02518">
    <property type="entry name" value="HATPase_c"/>
    <property type="match status" value="1"/>
</dbReference>
<dbReference type="InterPro" id="IPR005467">
    <property type="entry name" value="His_kinase_dom"/>
</dbReference>
<dbReference type="EMBL" id="MSKI01000142">
    <property type="protein sequence ID" value="OLO49166.1"/>
    <property type="molecule type" value="Genomic_DNA"/>
</dbReference>
<evidence type="ECO:0000256" key="2">
    <source>
        <dbReference type="ARBA" id="ARBA00004370"/>
    </source>
</evidence>
<dbReference type="PANTHER" id="PTHR45436:SF5">
    <property type="entry name" value="SENSOR HISTIDINE KINASE TRCS"/>
    <property type="match status" value="1"/>
</dbReference>
<dbReference type="SMART" id="SM00387">
    <property type="entry name" value="HATPase_c"/>
    <property type="match status" value="1"/>
</dbReference>
<comment type="catalytic activity">
    <reaction evidence="1">
        <text>ATP + protein L-histidine = ADP + protein N-phospho-L-histidine.</text>
        <dbReference type="EC" id="2.7.13.3"/>
    </reaction>
</comment>
<dbReference type="GO" id="GO:0004673">
    <property type="term" value="F:protein histidine kinase activity"/>
    <property type="evidence" value="ECO:0007669"/>
    <property type="project" value="UniProtKB-EC"/>
</dbReference>
<feature type="coiled-coil region" evidence="11">
    <location>
        <begin position="298"/>
        <end position="325"/>
    </location>
</feature>
<dbReference type="PRINTS" id="PR00344">
    <property type="entry name" value="BCTRLSENSOR"/>
</dbReference>
<dbReference type="SUPFAM" id="SSF55874">
    <property type="entry name" value="ATPase domain of HSP90 chaperone/DNA topoisomerase II/histidine kinase"/>
    <property type="match status" value="1"/>
</dbReference>
<keyword evidence="7 16" id="KW-0418">Kinase</keyword>
<dbReference type="GO" id="GO:0005886">
    <property type="term" value="C:plasma membrane"/>
    <property type="evidence" value="ECO:0007669"/>
    <property type="project" value="TreeGrafter"/>
</dbReference>
<dbReference type="EC" id="2.7.13.3" evidence="3"/>
<protein>
    <recommendedName>
        <fullName evidence="3">histidine kinase</fullName>
        <ecNumber evidence="3">2.7.13.3</ecNumber>
    </recommendedName>
</protein>
<keyword evidence="8 13" id="KW-1133">Transmembrane helix</keyword>
<evidence type="ECO:0000256" key="7">
    <source>
        <dbReference type="ARBA" id="ARBA00022777"/>
    </source>
</evidence>
<dbReference type="InterPro" id="IPR004358">
    <property type="entry name" value="Sig_transdc_His_kin-like_C"/>
</dbReference>
<feature type="domain" description="Histidine kinase" evidence="14">
    <location>
        <begin position="273"/>
        <end position="479"/>
    </location>
</feature>
<dbReference type="PANTHER" id="PTHR45436">
    <property type="entry name" value="SENSOR HISTIDINE KINASE YKOH"/>
    <property type="match status" value="1"/>
</dbReference>
<organism evidence="16 17">
    <name type="scientific">Actinomyces oris</name>
    <dbReference type="NCBI Taxonomy" id="544580"/>
    <lineage>
        <taxon>Bacteria</taxon>
        <taxon>Bacillati</taxon>
        <taxon>Actinomycetota</taxon>
        <taxon>Actinomycetes</taxon>
        <taxon>Actinomycetales</taxon>
        <taxon>Actinomycetaceae</taxon>
        <taxon>Actinomyces</taxon>
    </lineage>
</organism>
<evidence type="ECO:0000256" key="10">
    <source>
        <dbReference type="ARBA" id="ARBA00023136"/>
    </source>
</evidence>
<dbReference type="InterPro" id="IPR003660">
    <property type="entry name" value="HAMP_dom"/>
</dbReference>
<dbReference type="SMART" id="SM00304">
    <property type="entry name" value="HAMP"/>
    <property type="match status" value="1"/>
</dbReference>
<feature type="transmembrane region" description="Helical" evidence="13">
    <location>
        <begin position="190"/>
        <end position="212"/>
    </location>
</feature>
<feature type="compositionally biased region" description="Basic and acidic residues" evidence="12">
    <location>
        <begin position="518"/>
        <end position="540"/>
    </location>
</feature>
<keyword evidence="6 13" id="KW-0812">Transmembrane</keyword>
<dbReference type="Gene3D" id="6.10.340.10">
    <property type="match status" value="1"/>
</dbReference>
<evidence type="ECO:0000256" key="13">
    <source>
        <dbReference type="SAM" id="Phobius"/>
    </source>
</evidence>
<dbReference type="CDD" id="cd06225">
    <property type="entry name" value="HAMP"/>
    <property type="match status" value="1"/>
</dbReference>
<evidence type="ECO:0000256" key="5">
    <source>
        <dbReference type="ARBA" id="ARBA00022679"/>
    </source>
</evidence>
<evidence type="ECO:0000256" key="8">
    <source>
        <dbReference type="ARBA" id="ARBA00022989"/>
    </source>
</evidence>
<evidence type="ECO:0000256" key="1">
    <source>
        <dbReference type="ARBA" id="ARBA00000085"/>
    </source>
</evidence>
<dbReference type="CDD" id="cd00075">
    <property type="entry name" value="HATPase"/>
    <property type="match status" value="1"/>
</dbReference>
<dbReference type="Gene3D" id="3.30.565.10">
    <property type="entry name" value="Histidine kinase-like ATPase, C-terminal domain"/>
    <property type="match status" value="1"/>
</dbReference>
<comment type="subcellular location">
    <subcellularLocation>
        <location evidence="2">Membrane</location>
    </subcellularLocation>
</comment>
<evidence type="ECO:0000259" key="15">
    <source>
        <dbReference type="PROSITE" id="PS50885"/>
    </source>
</evidence>
<evidence type="ECO:0000259" key="14">
    <source>
        <dbReference type="PROSITE" id="PS50109"/>
    </source>
</evidence>
<evidence type="ECO:0000256" key="3">
    <source>
        <dbReference type="ARBA" id="ARBA00012438"/>
    </source>
</evidence>
<gene>
    <name evidence="16" type="ORF">BKH30_10870</name>
</gene>
<feature type="transmembrane region" description="Helical" evidence="13">
    <location>
        <begin position="27"/>
        <end position="46"/>
    </location>
</feature>
<dbReference type="Proteomes" id="UP000186855">
    <property type="component" value="Unassembled WGS sequence"/>
</dbReference>
<dbReference type="AlphaFoldDB" id="A0A1Q8VM35"/>
<accession>A0A1Q8VM35</accession>
<reference evidence="16 17" key="1">
    <citation type="submission" date="2016-12" db="EMBL/GenBank/DDBJ databases">
        <title>Genomic comparison of strains in the 'Actinomyces naeslundii' group.</title>
        <authorList>
            <person name="Mughal S.R."/>
            <person name="Do T."/>
            <person name="Gilbert S.C."/>
            <person name="Witherden E.A."/>
            <person name="Didelot X."/>
            <person name="Beighton D."/>
        </authorList>
    </citation>
    <scope>NUCLEOTIDE SEQUENCE [LARGE SCALE GENOMIC DNA]</scope>
    <source>
        <strain evidence="16 17">S24V</strain>
    </source>
</reference>
<feature type="compositionally biased region" description="Low complexity" evidence="12">
    <location>
        <begin position="490"/>
        <end position="511"/>
    </location>
</feature>
<evidence type="ECO:0000256" key="4">
    <source>
        <dbReference type="ARBA" id="ARBA00022553"/>
    </source>
</evidence>
<keyword evidence="9" id="KW-0902">Two-component regulatory system</keyword>
<evidence type="ECO:0000313" key="16">
    <source>
        <dbReference type="EMBL" id="OLO49166.1"/>
    </source>
</evidence>
<dbReference type="InterPro" id="IPR036890">
    <property type="entry name" value="HATPase_C_sf"/>
</dbReference>
<name>A0A1Q8VM35_9ACTO</name>
<keyword evidence="5" id="KW-0808">Transferase</keyword>
<dbReference type="GO" id="GO:0000160">
    <property type="term" value="P:phosphorelay signal transduction system"/>
    <property type="evidence" value="ECO:0007669"/>
    <property type="project" value="UniProtKB-KW"/>
</dbReference>
<dbReference type="Pfam" id="PF00672">
    <property type="entry name" value="HAMP"/>
    <property type="match status" value="1"/>
</dbReference>
<evidence type="ECO:0000256" key="6">
    <source>
        <dbReference type="ARBA" id="ARBA00022692"/>
    </source>
</evidence>
<evidence type="ECO:0000256" key="9">
    <source>
        <dbReference type="ARBA" id="ARBA00023012"/>
    </source>
</evidence>
<comment type="caution">
    <text evidence="16">The sequence shown here is derived from an EMBL/GenBank/DDBJ whole genome shotgun (WGS) entry which is preliminary data.</text>
</comment>
<dbReference type="InterPro" id="IPR003594">
    <property type="entry name" value="HATPase_dom"/>
</dbReference>
<feature type="region of interest" description="Disordered" evidence="12">
    <location>
        <begin position="485"/>
        <end position="549"/>
    </location>
</feature>